<keyword evidence="9" id="KW-1015">Disulfide bond</keyword>
<proteinExistence type="predicted"/>
<keyword evidence="15" id="KW-1185">Reference proteome</keyword>
<evidence type="ECO:0000256" key="3">
    <source>
        <dbReference type="ARBA" id="ARBA00022692"/>
    </source>
</evidence>
<dbReference type="FunFam" id="1.10.510.10:FF:000468">
    <property type="entry name" value="PTI1-like tyrosine-protein kinase 3"/>
    <property type="match status" value="1"/>
</dbReference>
<dbReference type="GO" id="GO:0005524">
    <property type="term" value="F:ATP binding"/>
    <property type="evidence" value="ECO:0007669"/>
    <property type="project" value="UniProtKB-KW"/>
</dbReference>
<keyword evidence="3" id="KW-0812">Transmembrane</keyword>
<dbReference type="InterPro" id="IPR000719">
    <property type="entry name" value="Prot_kinase_dom"/>
</dbReference>
<dbReference type="Pfam" id="PF00069">
    <property type="entry name" value="Pkinase"/>
    <property type="match status" value="1"/>
</dbReference>
<dbReference type="InterPro" id="IPR018392">
    <property type="entry name" value="LysM"/>
</dbReference>
<evidence type="ECO:0000313" key="15">
    <source>
        <dbReference type="Proteomes" id="UP000594263"/>
    </source>
</evidence>
<keyword evidence="5" id="KW-0547">Nucleotide-binding</keyword>
<reference evidence="14" key="1">
    <citation type="submission" date="2021-01" db="UniProtKB">
        <authorList>
            <consortium name="EnsemblPlants"/>
        </authorList>
    </citation>
    <scope>IDENTIFICATION</scope>
</reference>
<evidence type="ECO:0000256" key="1">
    <source>
        <dbReference type="ARBA" id="ARBA00004162"/>
    </source>
</evidence>
<dbReference type="Gene3D" id="1.10.510.10">
    <property type="entry name" value="Transferase(Phosphotransferase) domain 1"/>
    <property type="match status" value="1"/>
</dbReference>
<dbReference type="GO" id="GO:0005886">
    <property type="term" value="C:plasma membrane"/>
    <property type="evidence" value="ECO:0007669"/>
    <property type="project" value="UniProtKB-SubCell"/>
</dbReference>
<dbReference type="GO" id="GO:0051707">
    <property type="term" value="P:response to other organism"/>
    <property type="evidence" value="ECO:0007669"/>
    <property type="project" value="UniProtKB-ARBA"/>
</dbReference>
<dbReference type="Pfam" id="PF23473">
    <property type="entry name" value="LysM3_LYK4_5"/>
    <property type="match status" value="1"/>
</dbReference>
<feature type="chain" id="PRO_5029913588" evidence="11">
    <location>
        <begin position="25"/>
        <end position="623"/>
    </location>
</feature>
<evidence type="ECO:0000256" key="10">
    <source>
        <dbReference type="SAM" id="MobiDB-lite"/>
    </source>
</evidence>
<feature type="domain" description="Protein kinase" evidence="12">
    <location>
        <begin position="297"/>
        <end position="622"/>
    </location>
</feature>
<evidence type="ECO:0000256" key="2">
    <source>
        <dbReference type="ARBA" id="ARBA00022475"/>
    </source>
</evidence>
<feature type="region of interest" description="Disordered" evidence="10">
    <location>
        <begin position="241"/>
        <end position="262"/>
    </location>
</feature>
<dbReference type="Pfam" id="PF23446">
    <property type="entry name" value="LysM1_NFP_LYK"/>
    <property type="match status" value="1"/>
</dbReference>
<keyword evidence="2" id="KW-1003">Cell membrane</keyword>
<dbReference type="InterPro" id="IPR011009">
    <property type="entry name" value="Kinase-like_dom_sf"/>
</dbReference>
<dbReference type="PANTHER" id="PTHR45927:SF7">
    <property type="entry name" value="LYSM-DOMAIN RECEPTOR-LIKE KINASE"/>
    <property type="match status" value="1"/>
</dbReference>
<accession>A0A7N0ZVQ5</accession>
<dbReference type="AlphaFoldDB" id="A0A7N0ZVQ5"/>
<evidence type="ECO:0000256" key="5">
    <source>
        <dbReference type="ARBA" id="ARBA00022741"/>
    </source>
</evidence>
<dbReference type="Pfam" id="PF23472">
    <property type="entry name" value="LysM2_CERK1_LYK3_4_5"/>
    <property type="match status" value="1"/>
</dbReference>
<dbReference type="Proteomes" id="UP000594263">
    <property type="component" value="Unplaced"/>
</dbReference>
<evidence type="ECO:0000256" key="7">
    <source>
        <dbReference type="ARBA" id="ARBA00022989"/>
    </source>
</evidence>
<sequence>MVARDGRVVLGSLVICMLARVITSQQQYTGNSVLDCRSNHVNSSNLLYLVNGQRASCQTYLIFKSRHPYNSVPTISILMSVDPSELARANNVTALAVFDTNKEVIVPVNCFSSGQYYQANTTYEIPPQKSTYFVVANDTYQGLSTCDALRFTNPYDEFGLLGGMELQVPLRCACPTANQTGQGTKYLLTYSVSWEDHVPDIGDRFHVTTESLLDANELLPGDCIFPFTTILVPLKDAPTSSQTIIQNKTRTDSPPDATARKGSQPNKVYLGAGIAVGSSLAVCVSLICIGILQRRKSRSESCCGNGDKGESKAILPMNVLSEIASYDQSLRIFKYEELKGATENFSSKNLIKGSVYFGEIKGRSVAIKRTSTDVSREVNMLNKINHFNLTELYGICIRKDRTYLVYEYLENGSLKEWLSNENSRESRSWMRRIQIALDVASGLHYLHNFMESVYVHKAIKSSSILLTSNLRAKITSFNLGKTAARGTRNVPLTNKIVGTRGYMAPEYVKLGAVTTKLDVYAFGVVMLELLTGKDAVMMQEGKEVSLKEEVITLMEGDAADAAVGDLIDSRLKGNAAMLFAVPAIQLSIACVKTDPVSRPCMGEVVSSLLKLQADMEKSQIYVG</sequence>
<dbReference type="OMA" id="HKINHFN"/>
<evidence type="ECO:0000259" key="12">
    <source>
        <dbReference type="PROSITE" id="PS50011"/>
    </source>
</evidence>
<keyword evidence="7" id="KW-1133">Transmembrane helix</keyword>
<dbReference type="InterPro" id="IPR052611">
    <property type="entry name" value="Plant_RLK_LysM"/>
</dbReference>
<protein>
    <submittedName>
        <fullName evidence="14">Uncharacterized protein</fullName>
    </submittedName>
</protein>
<dbReference type="PROSITE" id="PS50011">
    <property type="entry name" value="PROTEIN_KINASE_DOM"/>
    <property type="match status" value="1"/>
</dbReference>
<dbReference type="Gramene" id="Kaladp0042s0033.1.v1.1">
    <property type="protein sequence ID" value="Kaladp0042s0033.1.v1.1.CDS.1"/>
    <property type="gene ID" value="Kaladp0042s0033.v1.1"/>
</dbReference>
<dbReference type="SUPFAM" id="SSF56112">
    <property type="entry name" value="Protein kinase-like (PK-like)"/>
    <property type="match status" value="1"/>
</dbReference>
<keyword evidence="6" id="KW-0067">ATP-binding</keyword>
<dbReference type="GO" id="GO:0004672">
    <property type="term" value="F:protein kinase activity"/>
    <property type="evidence" value="ECO:0007669"/>
    <property type="project" value="InterPro"/>
</dbReference>
<evidence type="ECO:0000256" key="4">
    <source>
        <dbReference type="ARBA" id="ARBA00022729"/>
    </source>
</evidence>
<dbReference type="InterPro" id="IPR056562">
    <property type="entry name" value="LysM2_CERK1_LYK3_4_5"/>
</dbReference>
<organism evidence="14 15">
    <name type="scientific">Kalanchoe fedtschenkoi</name>
    <name type="common">Lavender scallops</name>
    <name type="synonym">South American air plant</name>
    <dbReference type="NCBI Taxonomy" id="63787"/>
    <lineage>
        <taxon>Eukaryota</taxon>
        <taxon>Viridiplantae</taxon>
        <taxon>Streptophyta</taxon>
        <taxon>Embryophyta</taxon>
        <taxon>Tracheophyta</taxon>
        <taxon>Spermatophyta</taxon>
        <taxon>Magnoliopsida</taxon>
        <taxon>eudicotyledons</taxon>
        <taxon>Gunneridae</taxon>
        <taxon>Pentapetalae</taxon>
        <taxon>Saxifragales</taxon>
        <taxon>Crassulaceae</taxon>
        <taxon>Kalanchoe</taxon>
    </lineage>
</organism>
<feature type="domain" description="LysM" evidence="13">
    <location>
        <begin position="188"/>
        <end position="232"/>
    </location>
</feature>
<evidence type="ECO:0000256" key="11">
    <source>
        <dbReference type="SAM" id="SignalP"/>
    </source>
</evidence>
<dbReference type="EnsemblPlants" id="Kaladp0042s0033.1.v1.1">
    <property type="protein sequence ID" value="Kaladp0042s0033.1.v1.1.CDS.1"/>
    <property type="gene ID" value="Kaladp0042s0033.v1.1"/>
</dbReference>
<name>A0A7N0ZVQ5_KALFE</name>
<comment type="subcellular location">
    <subcellularLocation>
        <location evidence="1">Cell membrane</location>
        <topology evidence="1">Single-pass membrane protein</topology>
    </subcellularLocation>
</comment>
<dbReference type="PANTHER" id="PTHR45927">
    <property type="entry name" value="LYSM-DOMAIN RECEPTOR-LIKE KINASE-RELATED"/>
    <property type="match status" value="1"/>
</dbReference>
<dbReference type="Gene3D" id="3.30.200.20">
    <property type="entry name" value="Phosphorylase Kinase, domain 1"/>
    <property type="match status" value="1"/>
</dbReference>
<dbReference type="PROSITE" id="PS51782">
    <property type="entry name" value="LYSM"/>
    <property type="match status" value="1"/>
</dbReference>
<evidence type="ECO:0000313" key="14">
    <source>
        <dbReference type="EnsemblPlants" id="Kaladp0042s0033.1.v1.1.CDS.1"/>
    </source>
</evidence>
<evidence type="ECO:0000256" key="8">
    <source>
        <dbReference type="ARBA" id="ARBA00023136"/>
    </source>
</evidence>
<keyword evidence="8" id="KW-0472">Membrane</keyword>
<keyword evidence="4 11" id="KW-0732">Signal</keyword>
<evidence type="ECO:0000256" key="9">
    <source>
        <dbReference type="ARBA" id="ARBA00023157"/>
    </source>
</evidence>
<dbReference type="InterPro" id="IPR056563">
    <property type="entry name" value="LysM3_LYK4_5"/>
</dbReference>
<evidence type="ECO:0000259" key="13">
    <source>
        <dbReference type="PROSITE" id="PS51782"/>
    </source>
</evidence>
<feature type="signal peptide" evidence="11">
    <location>
        <begin position="1"/>
        <end position="24"/>
    </location>
</feature>
<dbReference type="InterPro" id="IPR056561">
    <property type="entry name" value="NFP_LYK_LysM1"/>
</dbReference>
<evidence type="ECO:0000256" key="6">
    <source>
        <dbReference type="ARBA" id="ARBA00022840"/>
    </source>
</evidence>